<feature type="compositionally biased region" description="Polar residues" evidence="1">
    <location>
        <begin position="67"/>
        <end position="82"/>
    </location>
</feature>
<evidence type="ECO:0000313" key="2">
    <source>
        <dbReference type="EMBL" id="MBC6609976.1"/>
    </source>
</evidence>
<feature type="region of interest" description="Disordered" evidence="1">
    <location>
        <begin position="51"/>
        <end position="82"/>
    </location>
</feature>
<comment type="caution">
    <text evidence="2">The sequence shown here is derived from an EMBL/GenBank/DDBJ whole genome shotgun (WGS) entry which is preliminary data.</text>
</comment>
<sequence length="82" mass="9041">MTVKLGDERATTATAPKAESRRLLLEPLTTRPGKFVTRTFILAVKRPQLNGGPSAVTLKPREHGTLDWNNSPRNTTVKPYGN</sequence>
<keyword evidence="3" id="KW-1185">Reference proteome</keyword>
<evidence type="ECO:0000256" key="1">
    <source>
        <dbReference type="SAM" id="MobiDB-lite"/>
    </source>
</evidence>
<dbReference type="EMBL" id="JACSCY010000002">
    <property type="protein sequence ID" value="MBC6609976.1"/>
    <property type="molecule type" value="Genomic_DNA"/>
</dbReference>
<organism evidence="2 3">
    <name type="scientific">Hymenobacter citatus</name>
    <dbReference type="NCBI Taxonomy" id="2763506"/>
    <lineage>
        <taxon>Bacteria</taxon>
        <taxon>Pseudomonadati</taxon>
        <taxon>Bacteroidota</taxon>
        <taxon>Cytophagia</taxon>
        <taxon>Cytophagales</taxon>
        <taxon>Hymenobacteraceae</taxon>
        <taxon>Hymenobacter</taxon>
    </lineage>
</organism>
<accession>A0ABR7MFV6</accession>
<dbReference type="RefSeq" id="WP_187318279.1">
    <property type="nucleotide sequence ID" value="NZ_JACSCY010000002.1"/>
</dbReference>
<proteinExistence type="predicted"/>
<name>A0ABR7MFV6_9BACT</name>
<protein>
    <submittedName>
        <fullName evidence="2">Uncharacterized protein</fullName>
    </submittedName>
</protein>
<dbReference type="Proteomes" id="UP000622017">
    <property type="component" value="Unassembled WGS sequence"/>
</dbReference>
<reference evidence="2 3" key="1">
    <citation type="submission" date="2020-08" db="EMBL/GenBank/DDBJ databases">
        <title>Hymenobacter sp.</title>
        <authorList>
            <person name="Kim M.K."/>
        </authorList>
    </citation>
    <scope>NUCLEOTIDE SEQUENCE [LARGE SCALE GENOMIC DNA]</scope>
    <source>
        <strain evidence="2 3">BT507</strain>
    </source>
</reference>
<evidence type="ECO:0000313" key="3">
    <source>
        <dbReference type="Proteomes" id="UP000622017"/>
    </source>
</evidence>
<gene>
    <name evidence="2" type="ORF">H8B15_03525</name>
</gene>